<comment type="caution">
    <text evidence="2">The sequence shown here is derived from an EMBL/GenBank/DDBJ whole genome shotgun (WGS) entry which is preliminary data.</text>
</comment>
<accession>A0ABV9PSJ3</accession>
<dbReference type="RefSeq" id="WP_344989469.1">
    <property type="nucleotide sequence ID" value="NZ_BAABCD010000008.1"/>
</dbReference>
<gene>
    <name evidence="2" type="ORF">ACFO7U_10635</name>
</gene>
<proteinExistence type="predicted"/>
<reference evidence="3" key="1">
    <citation type="journal article" date="2019" name="Int. J. Syst. Evol. Microbiol.">
        <title>The Global Catalogue of Microorganisms (GCM) 10K type strain sequencing project: providing services to taxonomists for standard genome sequencing and annotation.</title>
        <authorList>
            <consortium name="The Broad Institute Genomics Platform"/>
            <consortium name="The Broad Institute Genome Sequencing Center for Infectious Disease"/>
            <person name="Wu L."/>
            <person name="Ma J."/>
        </authorList>
    </citation>
    <scope>NUCLEOTIDE SEQUENCE [LARGE SCALE GENOMIC DNA]</scope>
    <source>
        <strain evidence="3">JCM 11882</strain>
    </source>
</reference>
<keyword evidence="3" id="KW-1185">Reference proteome</keyword>
<dbReference type="EMBL" id="JBHSHP010000023">
    <property type="protein sequence ID" value="MFC4755234.1"/>
    <property type="molecule type" value="Genomic_DNA"/>
</dbReference>
<evidence type="ECO:0000313" key="2">
    <source>
        <dbReference type="EMBL" id="MFC4755234.1"/>
    </source>
</evidence>
<evidence type="ECO:0000256" key="1">
    <source>
        <dbReference type="SAM" id="MobiDB-lite"/>
    </source>
</evidence>
<feature type="region of interest" description="Disordered" evidence="1">
    <location>
        <begin position="22"/>
        <end position="42"/>
    </location>
</feature>
<name>A0ABV9PSJ3_9ACTN</name>
<evidence type="ECO:0000313" key="3">
    <source>
        <dbReference type="Proteomes" id="UP001595836"/>
    </source>
</evidence>
<organism evidence="2 3">
    <name type="scientific">Dietzia aurantiaca</name>
    <dbReference type="NCBI Taxonomy" id="983873"/>
    <lineage>
        <taxon>Bacteria</taxon>
        <taxon>Bacillati</taxon>
        <taxon>Actinomycetota</taxon>
        <taxon>Actinomycetes</taxon>
        <taxon>Mycobacteriales</taxon>
        <taxon>Dietziaceae</taxon>
        <taxon>Dietzia</taxon>
    </lineage>
</organism>
<sequence>MTTNPRRRLRITEIMSAPYVARIPEGEHYQPPPTDPAEDPRQRHVTWPGMPLGAVSFGQALFLFANTLAEGMDAWRENFPRSAEVLDGVHATEAGVDMEWITDVATDEETDDEQR</sequence>
<protein>
    <submittedName>
        <fullName evidence="2">Uncharacterized protein</fullName>
    </submittedName>
</protein>
<dbReference type="Proteomes" id="UP001595836">
    <property type="component" value="Unassembled WGS sequence"/>
</dbReference>